<dbReference type="Proteomes" id="UP000425916">
    <property type="component" value="Chromosome"/>
</dbReference>
<name>A0A6I5ZLX1_9FIRM</name>
<dbReference type="OrthoDB" id="9797171at2"/>
<dbReference type="Gene3D" id="3.30.750.24">
    <property type="entry name" value="STAS domain"/>
    <property type="match status" value="1"/>
</dbReference>
<dbReference type="PROSITE" id="PS50801">
    <property type="entry name" value="STAS"/>
    <property type="match status" value="1"/>
</dbReference>
<dbReference type="CDD" id="cd07041">
    <property type="entry name" value="STAS_RsbR_RsbS_like"/>
    <property type="match status" value="1"/>
</dbReference>
<keyword evidence="3" id="KW-1185">Reference proteome</keyword>
<dbReference type="PANTHER" id="PTHR33745">
    <property type="entry name" value="RSBT ANTAGONIST PROTEIN RSBS-RELATED"/>
    <property type="match status" value="1"/>
</dbReference>
<dbReference type="InterPro" id="IPR002645">
    <property type="entry name" value="STAS_dom"/>
</dbReference>
<protein>
    <submittedName>
        <fullName evidence="2">RsbT antagonist protein RsbS</fullName>
    </submittedName>
</protein>
<dbReference type="PANTHER" id="PTHR33745:SF1">
    <property type="entry name" value="RSBT ANTAGONIST PROTEIN RSBS"/>
    <property type="match status" value="1"/>
</dbReference>
<proteinExistence type="predicted"/>
<reference evidence="2 3" key="1">
    <citation type="submission" date="2019-11" db="EMBL/GenBank/DDBJ databases">
        <title>Genome sequence of Moorella glycerini DSM11254.</title>
        <authorList>
            <person name="Poehlein A."/>
            <person name="Boeer T."/>
            <person name="Daniel R."/>
        </authorList>
    </citation>
    <scope>NUCLEOTIDE SEQUENCE [LARGE SCALE GENOMIC DNA]</scope>
    <source>
        <strain evidence="2 3">DSM 11254</strain>
    </source>
</reference>
<dbReference type="AlphaFoldDB" id="A0A6I5ZLX1"/>
<gene>
    <name evidence="2" type="primary">rsbS</name>
    <name evidence="2" type="ORF">MGLY_01840</name>
</gene>
<dbReference type="Pfam" id="PF01740">
    <property type="entry name" value="STAS"/>
    <property type="match status" value="1"/>
</dbReference>
<evidence type="ECO:0000313" key="3">
    <source>
        <dbReference type="Proteomes" id="UP000425916"/>
    </source>
</evidence>
<dbReference type="InterPro" id="IPR036513">
    <property type="entry name" value="STAS_dom_sf"/>
</dbReference>
<organism evidence="2 3">
    <name type="scientific">Neomoorella glycerini</name>
    <dbReference type="NCBI Taxonomy" id="55779"/>
    <lineage>
        <taxon>Bacteria</taxon>
        <taxon>Bacillati</taxon>
        <taxon>Bacillota</taxon>
        <taxon>Clostridia</taxon>
        <taxon>Neomoorellales</taxon>
        <taxon>Neomoorellaceae</taxon>
        <taxon>Neomoorella</taxon>
    </lineage>
</organism>
<sequence>MKKLISNARSSRVVPVISLGEFLLVPIQIDLDDRTVGLLQQQILEELENTRAQAVIIDVRMVDVIDSYISYTISETAAMARLMGCRTVLCGIQPPVALTLAQMGVMLQDIIVARDLEHALLVAGSQSGVG</sequence>
<feature type="domain" description="STAS" evidence="1">
    <location>
        <begin position="23"/>
        <end position="123"/>
    </location>
</feature>
<dbReference type="SUPFAM" id="SSF52091">
    <property type="entry name" value="SpoIIaa-like"/>
    <property type="match status" value="1"/>
</dbReference>
<accession>A0A6I5ZLX1</accession>
<evidence type="ECO:0000259" key="1">
    <source>
        <dbReference type="PROSITE" id="PS50801"/>
    </source>
</evidence>
<dbReference type="RefSeq" id="WP_156271327.1">
    <property type="nucleotide sequence ID" value="NZ_CP046244.1"/>
</dbReference>
<dbReference type="InterPro" id="IPR051932">
    <property type="entry name" value="Bact_StressResp_Reg"/>
</dbReference>
<dbReference type="EMBL" id="CP046244">
    <property type="protein sequence ID" value="QGP90872.1"/>
    <property type="molecule type" value="Genomic_DNA"/>
</dbReference>
<evidence type="ECO:0000313" key="2">
    <source>
        <dbReference type="EMBL" id="QGP90872.1"/>
    </source>
</evidence>